<evidence type="ECO:0000256" key="3">
    <source>
        <dbReference type="ARBA" id="ARBA00023295"/>
    </source>
</evidence>
<comment type="similarity">
    <text evidence="1 4">Belongs to the glycosyl hydrolase 28 family.</text>
</comment>
<dbReference type="AlphaFoldDB" id="A0AAP0MZR5"/>
<dbReference type="SUPFAM" id="SSF51126">
    <property type="entry name" value="Pectin lyase-like"/>
    <property type="match status" value="1"/>
</dbReference>
<proteinExistence type="inferred from homology"/>
<dbReference type="EMBL" id="JBCGBO010000001">
    <property type="protein sequence ID" value="KAK9230260.1"/>
    <property type="molecule type" value="Genomic_DNA"/>
</dbReference>
<dbReference type="GO" id="GO:0004650">
    <property type="term" value="F:polygalacturonase activity"/>
    <property type="evidence" value="ECO:0007669"/>
    <property type="project" value="InterPro"/>
</dbReference>
<sequence length="169" mass="19194">MKKYNGPIDGQGQMRWDLWWNRTLKHSRGHLVELMNSNNILIISNLAFCNSPFRTIHPVYCRNGFVKGMTILAPLSAPNTDGIDPGGDGDGTTVVHLDRGGADVLRYRVRVTVIRHLAVLYVPPHRRLRSHILLIRSRRHRRRHGGGHGPGLHLLALFWTSRVALQSNY</sequence>
<dbReference type="PANTHER" id="PTHR31339">
    <property type="entry name" value="PECTIN LYASE-RELATED"/>
    <property type="match status" value="1"/>
</dbReference>
<evidence type="ECO:0000313" key="5">
    <source>
        <dbReference type="EMBL" id="KAK9230260.1"/>
    </source>
</evidence>
<keyword evidence="6" id="KW-1185">Reference proteome</keyword>
<dbReference type="InterPro" id="IPR051801">
    <property type="entry name" value="GH28_Enzymes"/>
</dbReference>
<dbReference type="Gene3D" id="2.160.20.10">
    <property type="entry name" value="Single-stranded right-handed beta-helix, Pectin lyase-like"/>
    <property type="match status" value="1"/>
</dbReference>
<evidence type="ECO:0000256" key="4">
    <source>
        <dbReference type="RuleBase" id="RU361169"/>
    </source>
</evidence>
<comment type="caution">
    <text evidence="5">The sequence shown here is derived from an EMBL/GenBank/DDBJ whole genome shotgun (WGS) entry which is preliminary data.</text>
</comment>
<evidence type="ECO:0000256" key="2">
    <source>
        <dbReference type="ARBA" id="ARBA00022801"/>
    </source>
</evidence>
<name>A0AAP0MZR5_9ROSI</name>
<evidence type="ECO:0000313" key="6">
    <source>
        <dbReference type="Proteomes" id="UP001428341"/>
    </source>
</evidence>
<dbReference type="Pfam" id="PF00295">
    <property type="entry name" value="Glyco_hydro_28"/>
    <property type="match status" value="1"/>
</dbReference>
<reference evidence="5 6" key="1">
    <citation type="submission" date="2024-05" db="EMBL/GenBank/DDBJ databases">
        <title>Haplotype-resolved chromosome-level genome assembly of Huyou (Citrus changshanensis).</title>
        <authorList>
            <person name="Miao C."/>
            <person name="Chen W."/>
            <person name="Wu Y."/>
            <person name="Wang L."/>
            <person name="Zhao S."/>
            <person name="Grierson D."/>
            <person name="Xu C."/>
            <person name="Chen K."/>
        </authorList>
    </citation>
    <scope>NUCLEOTIDE SEQUENCE [LARGE SCALE GENOMIC DNA]</scope>
    <source>
        <strain evidence="5">01-14</strain>
        <tissue evidence="5">Leaf</tissue>
    </source>
</reference>
<dbReference type="InterPro" id="IPR011050">
    <property type="entry name" value="Pectin_lyase_fold/virulence"/>
</dbReference>
<dbReference type="PANTHER" id="PTHR31339:SF4">
    <property type="entry name" value="PECTIN LYASE-LIKE SUPERFAMILY PROTEIN"/>
    <property type="match status" value="1"/>
</dbReference>
<dbReference type="InterPro" id="IPR012334">
    <property type="entry name" value="Pectin_lyas_fold"/>
</dbReference>
<dbReference type="GO" id="GO:0005975">
    <property type="term" value="P:carbohydrate metabolic process"/>
    <property type="evidence" value="ECO:0007669"/>
    <property type="project" value="InterPro"/>
</dbReference>
<keyword evidence="3 4" id="KW-0326">Glycosidase</keyword>
<keyword evidence="2 4" id="KW-0378">Hydrolase</keyword>
<evidence type="ECO:0000256" key="1">
    <source>
        <dbReference type="ARBA" id="ARBA00008834"/>
    </source>
</evidence>
<accession>A0AAP0MZR5</accession>
<protein>
    <submittedName>
        <fullName evidence="5">Uncharacterized protein</fullName>
    </submittedName>
</protein>
<organism evidence="5 6">
    <name type="scientific">Citrus x changshan-huyou</name>
    <dbReference type="NCBI Taxonomy" id="2935761"/>
    <lineage>
        <taxon>Eukaryota</taxon>
        <taxon>Viridiplantae</taxon>
        <taxon>Streptophyta</taxon>
        <taxon>Embryophyta</taxon>
        <taxon>Tracheophyta</taxon>
        <taxon>Spermatophyta</taxon>
        <taxon>Magnoliopsida</taxon>
        <taxon>eudicotyledons</taxon>
        <taxon>Gunneridae</taxon>
        <taxon>Pentapetalae</taxon>
        <taxon>rosids</taxon>
        <taxon>malvids</taxon>
        <taxon>Sapindales</taxon>
        <taxon>Rutaceae</taxon>
        <taxon>Aurantioideae</taxon>
        <taxon>Citrus</taxon>
    </lineage>
</organism>
<gene>
    <name evidence="5" type="ORF">WN944_023227</name>
</gene>
<dbReference type="InterPro" id="IPR000743">
    <property type="entry name" value="Glyco_hydro_28"/>
</dbReference>
<dbReference type="Proteomes" id="UP001428341">
    <property type="component" value="Unassembled WGS sequence"/>
</dbReference>